<feature type="region of interest" description="Disordered" evidence="1">
    <location>
        <begin position="91"/>
        <end position="117"/>
    </location>
</feature>
<name>A0A8H4P790_9HYPO</name>
<keyword evidence="3" id="KW-1185">Reference proteome</keyword>
<gene>
    <name evidence="2" type="ORF">FALBO_13294</name>
</gene>
<sequence>MPVRNRRARQRADDAGQSAPVNFGHFKHYAGDYQGDIEPRSFIGQMGDEFSRLVDNFSILMHNFSTLVLSTATARPRRDINTASIIPPVNIENASRTKSSGTVGSGPESAPPTPTLKTPADRFYLVVGTITNHLATMRAVPIGDIDDDRQFFLRLRQTCPPSFLREPRLRGVKVQ</sequence>
<dbReference type="EMBL" id="JAADYS010002053">
    <property type="protein sequence ID" value="KAF4459948.1"/>
    <property type="molecule type" value="Genomic_DNA"/>
</dbReference>
<feature type="region of interest" description="Disordered" evidence="1">
    <location>
        <begin position="1"/>
        <end position="21"/>
    </location>
</feature>
<reference evidence="2 3" key="1">
    <citation type="submission" date="2020-01" db="EMBL/GenBank/DDBJ databases">
        <title>Identification and distribution of gene clusters putatively required for synthesis of sphingolipid metabolism inhibitors in phylogenetically diverse species of the filamentous fungus Fusarium.</title>
        <authorList>
            <person name="Kim H.-S."/>
            <person name="Busman M."/>
            <person name="Brown D.W."/>
            <person name="Divon H."/>
            <person name="Uhlig S."/>
            <person name="Proctor R.H."/>
        </authorList>
    </citation>
    <scope>NUCLEOTIDE SEQUENCE [LARGE SCALE GENOMIC DNA]</scope>
    <source>
        <strain evidence="2 3">NRRL 20459</strain>
    </source>
</reference>
<accession>A0A8H4P790</accession>
<organism evidence="2 3">
    <name type="scientific">Fusarium albosuccineum</name>
    <dbReference type="NCBI Taxonomy" id="1237068"/>
    <lineage>
        <taxon>Eukaryota</taxon>
        <taxon>Fungi</taxon>
        <taxon>Dikarya</taxon>
        <taxon>Ascomycota</taxon>
        <taxon>Pezizomycotina</taxon>
        <taxon>Sordariomycetes</taxon>
        <taxon>Hypocreomycetidae</taxon>
        <taxon>Hypocreales</taxon>
        <taxon>Nectriaceae</taxon>
        <taxon>Fusarium</taxon>
        <taxon>Fusarium decemcellulare species complex</taxon>
    </lineage>
</organism>
<protein>
    <submittedName>
        <fullName evidence="2">Uncharacterized protein</fullName>
    </submittedName>
</protein>
<dbReference type="Proteomes" id="UP000554235">
    <property type="component" value="Unassembled WGS sequence"/>
</dbReference>
<evidence type="ECO:0000256" key="1">
    <source>
        <dbReference type="SAM" id="MobiDB-lite"/>
    </source>
</evidence>
<proteinExistence type="predicted"/>
<dbReference type="AlphaFoldDB" id="A0A8H4P790"/>
<evidence type="ECO:0000313" key="3">
    <source>
        <dbReference type="Proteomes" id="UP000554235"/>
    </source>
</evidence>
<evidence type="ECO:0000313" key="2">
    <source>
        <dbReference type="EMBL" id="KAF4459948.1"/>
    </source>
</evidence>
<comment type="caution">
    <text evidence="2">The sequence shown here is derived from an EMBL/GenBank/DDBJ whole genome shotgun (WGS) entry which is preliminary data.</text>
</comment>
<feature type="compositionally biased region" description="Polar residues" evidence="1">
    <location>
        <begin position="92"/>
        <end position="102"/>
    </location>
</feature>